<dbReference type="SUPFAM" id="SSF48264">
    <property type="entry name" value="Cytochrome P450"/>
    <property type="match status" value="1"/>
</dbReference>
<dbReference type="OMA" id="CEAMADI"/>
<evidence type="ECO:0000256" key="2">
    <source>
        <dbReference type="ARBA" id="ARBA00022617"/>
    </source>
</evidence>
<dbReference type="Gene3D" id="1.10.630.10">
    <property type="entry name" value="Cytochrome P450"/>
    <property type="match status" value="1"/>
</dbReference>
<dbReference type="InterPro" id="IPR036396">
    <property type="entry name" value="Cyt_P450_sf"/>
</dbReference>
<comment type="similarity">
    <text evidence="1 7">Belongs to the cytochrome P450 family.</text>
</comment>
<keyword evidence="5 7" id="KW-0408">Iron</keyword>
<keyword evidence="6 7" id="KW-0503">Monooxygenase</keyword>
<keyword evidence="4 7" id="KW-0560">Oxidoreductase</keyword>
<proteinExistence type="inferred from homology"/>
<dbReference type="GO" id="GO:0020037">
    <property type="term" value="F:heme binding"/>
    <property type="evidence" value="ECO:0007669"/>
    <property type="project" value="InterPro"/>
</dbReference>
<accession>A0A117IMM2</accession>
<protein>
    <submittedName>
        <fullName evidence="9">Putative cytochrome P450</fullName>
    </submittedName>
</protein>
<evidence type="ECO:0000256" key="8">
    <source>
        <dbReference type="SAM" id="MobiDB-lite"/>
    </source>
</evidence>
<dbReference type="PROSITE" id="PS00086">
    <property type="entry name" value="CYTOCHROME_P450"/>
    <property type="match status" value="1"/>
</dbReference>
<comment type="caution">
    <text evidence="9">The sequence shown here is derived from an EMBL/GenBank/DDBJ whole genome shotgun (WGS) entry which is preliminary data.</text>
</comment>
<dbReference type="AlphaFoldDB" id="A0A117IMM2"/>
<dbReference type="RefSeq" id="WP_003926398.1">
    <property type="nucleotide sequence ID" value="NZ_BCTB01000018.1"/>
</dbReference>
<organism evidence="9 10">
    <name type="scientific">Mycolicibacterium thermoresistibile</name>
    <name type="common">Mycobacterium thermoresistibile</name>
    <dbReference type="NCBI Taxonomy" id="1797"/>
    <lineage>
        <taxon>Bacteria</taxon>
        <taxon>Bacillati</taxon>
        <taxon>Actinomycetota</taxon>
        <taxon>Actinomycetes</taxon>
        <taxon>Mycobacteriales</taxon>
        <taxon>Mycobacteriaceae</taxon>
        <taxon>Mycolicibacterium</taxon>
    </lineage>
</organism>
<evidence type="ECO:0000256" key="1">
    <source>
        <dbReference type="ARBA" id="ARBA00010617"/>
    </source>
</evidence>
<dbReference type="PANTHER" id="PTHR46696:SF6">
    <property type="entry name" value="P450, PUTATIVE (EUROFUNG)-RELATED"/>
    <property type="match status" value="1"/>
</dbReference>
<keyword evidence="2 7" id="KW-0349">Heme</keyword>
<evidence type="ECO:0000313" key="9">
    <source>
        <dbReference type="EMBL" id="GAT15501.1"/>
    </source>
</evidence>
<dbReference type="EMBL" id="BCTB01000018">
    <property type="protein sequence ID" value="GAT15501.1"/>
    <property type="molecule type" value="Genomic_DNA"/>
</dbReference>
<sequence>MTASDVTVSPADYDPADQEGLQDPQPMYRALRAARVAYSEKQEGGFYALARYEDVHGAARDWQTFSSADGITLPAVGNPEPFIPIEVDPPRLQEYRRILAPLFTPAKTKEMVPELRRIAREIIDDIAKRNSCEFVDEFAYMYPTVAMYRSPWMGEPLEGEKLDPEGSDDWAQNLRDSVRTFIHGFGEPSARIAGLIIEYSKKLLEHRRANPADDIPTYLLKAEINGRKLTEAEMLNTLLLQFNAGPPTTGAFLSGAFWFLAQRPDLQEVLAGDPTKIPLAMEELLRYLGPTQVSKRTTTRPVTVGGTEIPAKCPVGLVWAAANRDEAEFPNAEEFVLDRFPNRHIAFGMGVHRCIGSNVARALIQISLEEWFRQIPKFSIRPGSPTPWDVGISRNLQNLELVW</sequence>
<evidence type="ECO:0000256" key="3">
    <source>
        <dbReference type="ARBA" id="ARBA00022723"/>
    </source>
</evidence>
<dbReference type="InterPro" id="IPR001128">
    <property type="entry name" value="Cyt_P450"/>
</dbReference>
<dbReference type="PANTHER" id="PTHR46696">
    <property type="entry name" value="P450, PUTATIVE (EUROFUNG)-RELATED"/>
    <property type="match status" value="1"/>
</dbReference>
<evidence type="ECO:0000256" key="4">
    <source>
        <dbReference type="ARBA" id="ARBA00023002"/>
    </source>
</evidence>
<keyword evidence="3 7" id="KW-0479">Metal-binding</keyword>
<evidence type="ECO:0000256" key="7">
    <source>
        <dbReference type="RuleBase" id="RU000461"/>
    </source>
</evidence>
<gene>
    <name evidence="9" type="ORF">RMCT_2471</name>
</gene>
<dbReference type="PRINTS" id="PR00359">
    <property type="entry name" value="BP450"/>
</dbReference>
<reference evidence="9 10" key="1">
    <citation type="journal article" date="2016" name="Genome Announc.">
        <title>Draft Genome Sequences of Five Rapidly Growing Mycobacterium Species, M. thermoresistibile, M. fortuitum subsp. acetamidolyticum, M. canariasense, M. brisbanense, and M. novocastrense.</title>
        <authorList>
            <person name="Katahira K."/>
            <person name="Ogura Y."/>
            <person name="Gotoh Y."/>
            <person name="Hayashi T."/>
        </authorList>
    </citation>
    <scope>NUCLEOTIDE SEQUENCE [LARGE SCALE GENOMIC DNA]</scope>
    <source>
        <strain evidence="9 10">JCM6362</strain>
    </source>
</reference>
<dbReference type="GO" id="GO:0016705">
    <property type="term" value="F:oxidoreductase activity, acting on paired donors, with incorporation or reduction of molecular oxygen"/>
    <property type="evidence" value="ECO:0007669"/>
    <property type="project" value="InterPro"/>
</dbReference>
<dbReference type="InterPro" id="IPR017972">
    <property type="entry name" value="Cyt_P450_CS"/>
</dbReference>
<name>A0A117IMM2_MYCTH</name>
<evidence type="ECO:0000256" key="5">
    <source>
        <dbReference type="ARBA" id="ARBA00023004"/>
    </source>
</evidence>
<dbReference type="Pfam" id="PF00067">
    <property type="entry name" value="p450"/>
    <property type="match status" value="2"/>
</dbReference>
<evidence type="ECO:0000256" key="6">
    <source>
        <dbReference type="ARBA" id="ARBA00023033"/>
    </source>
</evidence>
<dbReference type="InterPro" id="IPR002397">
    <property type="entry name" value="Cyt_P450_B"/>
</dbReference>
<dbReference type="GO" id="GO:0004497">
    <property type="term" value="F:monooxygenase activity"/>
    <property type="evidence" value="ECO:0007669"/>
    <property type="project" value="UniProtKB-KW"/>
</dbReference>
<evidence type="ECO:0000313" key="10">
    <source>
        <dbReference type="Proteomes" id="UP000069654"/>
    </source>
</evidence>
<dbReference type="Proteomes" id="UP000069654">
    <property type="component" value="Unassembled WGS sequence"/>
</dbReference>
<feature type="region of interest" description="Disordered" evidence="8">
    <location>
        <begin position="1"/>
        <end position="24"/>
    </location>
</feature>
<dbReference type="STRING" id="1797.RMCT_2471"/>
<dbReference type="GO" id="GO:0005506">
    <property type="term" value="F:iron ion binding"/>
    <property type="evidence" value="ECO:0007669"/>
    <property type="project" value="InterPro"/>
</dbReference>
<dbReference type="OrthoDB" id="3209493at2"/>
<reference evidence="10" key="2">
    <citation type="submission" date="2016-02" db="EMBL/GenBank/DDBJ databases">
        <title>Draft genome sequence of five rapidly growing Mycobacterium species.</title>
        <authorList>
            <person name="Katahira K."/>
            <person name="Gotou Y."/>
            <person name="Iida K."/>
            <person name="Ogura Y."/>
            <person name="Hayashi T."/>
        </authorList>
    </citation>
    <scope>NUCLEOTIDE SEQUENCE [LARGE SCALE GENOMIC DNA]</scope>
    <source>
        <strain evidence="10">JCM6362</strain>
    </source>
</reference>